<proteinExistence type="predicted"/>
<name>A0ABU2AJ37_9BURK</name>
<gene>
    <name evidence="1" type="ORF">J2X21_005155</name>
</gene>
<reference evidence="1 2" key="1">
    <citation type="submission" date="2023-07" db="EMBL/GenBank/DDBJ databases">
        <title>Sorghum-associated microbial communities from plants grown in Nebraska, USA.</title>
        <authorList>
            <person name="Schachtman D."/>
        </authorList>
    </citation>
    <scope>NUCLEOTIDE SEQUENCE [LARGE SCALE GENOMIC DNA]</scope>
    <source>
        <strain evidence="1 2">BE316</strain>
    </source>
</reference>
<evidence type="ECO:0000313" key="1">
    <source>
        <dbReference type="EMBL" id="MDR7335988.1"/>
    </source>
</evidence>
<sequence>MRPCCINHTAYRDYLTSVADVLGRAYVLTGEYRF</sequence>
<accession>A0ABU2AJ37</accession>
<comment type="caution">
    <text evidence="1">The sequence shown here is derived from an EMBL/GenBank/DDBJ whole genome shotgun (WGS) entry which is preliminary data.</text>
</comment>
<evidence type="ECO:0000313" key="2">
    <source>
        <dbReference type="Proteomes" id="UP001180825"/>
    </source>
</evidence>
<keyword evidence="2" id="KW-1185">Reference proteome</keyword>
<organism evidence="1 2">
    <name type="scientific">Roseateles asaccharophilus</name>
    <dbReference type="NCBI Taxonomy" id="582607"/>
    <lineage>
        <taxon>Bacteria</taxon>
        <taxon>Pseudomonadati</taxon>
        <taxon>Pseudomonadota</taxon>
        <taxon>Betaproteobacteria</taxon>
        <taxon>Burkholderiales</taxon>
        <taxon>Sphaerotilaceae</taxon>
        <taxon>Roseateles</taxon>
    </lineage>
</organism>
<dbReference type="EMBL" id="JAVDXV010000012">
    <property type="protein sequence ID" value="MDR7335988.1"/>
    <property type="molecule type" value="Genomic_DNA"/>
</dbReference>
<protein>
    <submittedName>
        <fullName evidence="1">Uncharacterized protein</fullName>
    </submittedName>
</protein>
<dbReference type="Proteomes" id="UP001180825">
    <property type="component" value="Unassembled WGS sequence"/>
</dbReference>